<evidence type="ECO:0000313" key="2">
    <source>
        <dbReference type="Proteomes" id="UP001303046"/>
    </source>
</evidence>
<dbReference type="Proteomes" id="UP001303046">
    <property type="component" value="Unassembled WGS sequence"/>
</dbReference>
<accession>A0ABR1EKX3</accession>
<sequence length="205" mass="23345">MHKERTGSQIRYVGMALNSNVSSSERFEKRKCFGLPFRCSPWVERRCQSVVQRPAYATNCCVAQLTVADAAEQHDEVRVEFCPQHSEHEREHSLLIMDATSEVYIVSLLKKAIETEHLTRMMEKVLEEAELCGALCLAGRKMKEFPSVLSTKYDLSDLVSLAFQTSCLFLLSEGIESFDGAMARYLQKFPDNSSVSITFKRFLKI</sequence>
<evidence type="ECO:0000313" key="1">
    <source>
        <dbReference type="EMBL" id="KAK6763327.1"/>
    </source>
</evidence>
<proteinExistence type="predicted"/>
<keyword evidence="2" id="KW-1185">Reference proteome</keyword>
<comment type="caution">
    <text evidence="1">The sequence shown here is derived from an EMBL/GenBank/DDBJ whole genome shotgun (WGS) entry which is preliminary data.</text>
</comment>
<organism evidence="1 2">
    <name type="scientific">Necator americanus</name>
    <name type="common">Human hookworm</name>
    <dbReference type="NCBI Taxonomy" id="51031"/>
    <lineage>
        <taxon>Eukaryota</taxon>
        <taxon>Metazoa</taxon>
        <taxon>Ecdysozoa</taxon>
        <taxon>Nematoda</taxon>
        <taxon>Chromadorea</taxon>
        <taxon>Rhabditida</taxon>
        <taxon>Rhabditina</taxon>
        <taxon>Rhabditomorpha</taxon>
        <taxon>Strongyloidea</taxon>
        <taxon>Ancylostomatidae</taxon>
        <taxon>Bunostominae</taxon>
        <taxon>Necator</taxon>
    </lineage>
</organism>
<dbReference type="EMBL" id="JAVFWL010000006">
    <property type="protein sequence ID" value="KAK6763327.1"/>
    <property type="molecule type" value="Genomic_DNA"/>
</dbReference>
<gene>
    <name evidence="1" type="primary">Necator_chrX.g24035</name>
    <name evidence="1" type="ORF">RB195_023870</name>
</gene>
<name>A0ABR1EKX3_NECAM</name>
<protein>
    <submittedName>
        <fullName evidence="1">Uncharacterized protein</fullName>
    </submittedName>
</protein>
<reference evidence="1 2" key="1">
    <citation type="submission" date="2023-08" db="EMBL/GenBank/DDBJ databases">
        <title>A Necator americanus chromosomal reference genome.</title>
        <authorList>
            <person name="Ilik V."/>
            <person name="Petrzelkova K.J."/>
            <person name="Pardy F."/>
            <person name="Fuh T."/>
            <person name="Niatou-Singa F.S."/>
            <person name="Gouil Q."/>
            <person name="Baker L."/>
            <person name="Ritchie M.E."/>
            <person name="Jex A.R."/>
            <person name="Gazzola D."/>
            <person name="Li H."/>
            <person name="Toshio Fujiwara R."/>
            <person name="Zhan B."/>
            <person name="Aroian R.V."/>
            <person name="Pafco B."/>
            <person name="Schwarz E.M."/>
        </authorList>
    </citation>
    <scope>NUCLEOTIDE SEQUENCE [LARGE SCALE GENOMIC DNA]</scope>
    <source>
        <strain evidence="1 2">Aroian</strain>
        <tissue evidence="1">Whole animal</tissue>
    </source>
</reference>